<dbReference type="InterPro" id="IPR002347">
    <property type="entry name" value="SDR_fam"/>
</dbReference>
<dbReference type="Proteomes" id="UP001358417">
    <property type="component" value="Unassembled WGS sequence"/>
</dbReference>
<dbReference type="Pfam" id="PF00106">
    <property type="entry name" value="adh_short"/>
    <property type="match status" value="1"/>
</dbReference>
<dbReference type="GO" id="GO:0016491">
    <property type="term" value="F:oxidoreductase activity"/>
    <property type="evidence" value="ECO:0007669"/>
    <property type="project" value="UniProtKB-KW"/>
</dbReference>
<evidence type="ECO:0000313" key="4">
    <source>
        <dbReference type="Proteomes" id="UP001358417"/>
    </source>
</evidence>
<dbReference type="RefSeq" id="XP_064706126.1">
    <property type="nucleotide sequence ID" value="XM_064846516.1"/>
</dbReference>
<organism evidence="3 4">
    <name type="scientific">Exophiala bonariae</name>
    <dbReference type="NCBI Taxonomy" id="1690606"/>
    <lineage>
        <taxon>Eukaryota</taxon>
        <taxon>Fungi</taxon>
        <taxon>Dikarya</taxon>
        <taxon>Ascomycota</taxon>
        <taxon>Pezizomycotina</taxon>
        <taxon>Eurotiomycetes</taxon>
        <taxon>Chaetothyriomycetidae</taxon>
        <taxon>Chaetothyriales</taxon>
        <taxon>Herpotrichiellaceae</taxon>
        <taxon>Exophiala</taxon>
    </lineage>
</organism>
<proteinExistence type="inferred from homology"/>
<name>A0AAV9NBU6_9EURO</name>
<comment type="caution">
    <text evidence="3">The sequence shown here is derived from an EMBL/GenBank/DDBJ whole genome shotgun (WGS) entry which is preliminary data.</text>
</comment>
<evidence type="ECO:0000313" key="3">
    <source>
        <dbReference type="EMBL" id="KAK5052112.1"/>
    </source>
</evidence>
<accession>A0AAV9NBU6</accession>
<dbReference type="SUPFAM" id="SSF51735">
    <property type="entry name" value="NAD(P)-binding Rossmann-fold domains"/>
    <property type="match status" value="1"/>
</dbReference>
<dbReference type="AlphaFoldDB" id="A0AAV9NBU6"/>
<sequence>MSQYPEFPDKTRFHRLKDSVIVVTGGSSGIGAALVTVAYHHGAHVIFGDVNRDMGEALVKSLESAKVRSQSGSGDLEFLLCNVCSYGDIYALFRLAWGKHGRVNHAVFCAGVVDNPKASYFDPALTIESVGEDQGNTQALDVNFIAACAFARISLPFLRQSISTITKDRQGGSDSVNNGYSLTLLSSVTGFRDAPGMFLYQTSKQAILGLMRAMRTTIFARDGVRVNAVCPGMTDTPMTAASGMITLFKDRTVPARSNLPSHHQSSVAVAEQIASVMVSDFLNGKSIYVEEAKAWEFEDGLLREMPRWLGNEPTQWSNDNLTFLAKAFGQG</sequence>
<gene>
    <name evidence="3" type="ORF">LTR84_002916</name>
</gene>
<dbReference type="EMBL" id="JAVRRD010000014">
    <property type="protein sequence ID" value="KAK5052112.1"/>
    <property type="molecule type" value="Genomic_DNA"/>
</dbReference>
<dbReference type="PRINTS" id="PR00081">
    <property type="entry name" value="GDHRDH"/>
</dbReference>
<comment type="similarity">
    <text evidence="1">Belongs to the short-chain dehydrogenases/reductases (SDR) family.</text>
</comment>
<evidence type="ECO:0000256" key="2">
    <source>
        <dbReference type="ARBA" id="ARBA00023002"/>
    </source>
</evidence>
<dbReference type="PANTHER" id="PTHR43180">
    <property type="entry name" value="3-OXOACYL-(ACYL-CARRIER-PROTEIN) REDUCTASE (AFU_ORTHOLOGUE AFUA_6G11210)"/>
    <property type="match status" value="1"/>
</dbReference>
<protein>
    <submittedName>
        <fullName evidence="3">Uncharacterized protein</fullName>
    </submittedName>
</protein>
<reference evidence="3 4" key="1">
    <citation type="submission" date="2023-08" db="EMBL/GenBank/DDBJ databases">
        <title>Black Yeasts Isolated from many extreme environments.</title>
        <authorList>
            <person name="Coleine C."/>
            <person name="Stajich J.E."/>
            <person name="Selbmann L."/>
        </authorList>
    </citation>
    <scope>NUCLEOTIDE SEQUENCE [LARGE SCALE GENOMIC DNA]</scope>
    <source>
        <strain evidence="3 4">CCFEE 5792</strain>
    </source>
</reference>
<keyword evidence="4" id="KW-1185">Reference proteome</keyword>
<dbReference type="Gene3D" id="3.40.50.720">
    <property type="entry name" value="NAD(P)-binding Rossmann-like Domain"/>
    <property type="match status" value="1"/>
</dbReference>
<dbReference type="InterPro" id="IPR036291">
    <property type="entry name" value="NAD(P)-bd_dom_sf"/>
</dbReference>
<dbReference type="GeneID" id="89971115"/>
<keyword evidence="2" id="KW-0560">Oxidoreductase</keyword>
<evidence type="ECO:0000256" key="1">
    <source>
        <dbReference type="ARBA" id="ARBA00006484"/>
    </source>
</evidence>
<dbReference type="PANTHER" id="PTHR43180:SF86">
    <property type="entry name" value="DEHYDROGENASE, PUTATIVE (AFU_ORTHOLOGUE AFUA_3G00290)-RELATED"/>
    <property type="match status" value="1"/>
</dbReference>